<evidence type="ECO:0000313" key="1">
    <source>
        <dbReference type="EMBL" id="SUS07631.1"/>
    </source>
</evidence>
<reference evidence="1" key="1">
    <citation type="submission" date="2018-07" db="EMBL/GenBank/DDBJ databases">
        <authorList>
            <person name="Quirk P.G."/>
            <person name="Krulwich T.A."/>
        </authorList>
    </citation>
    <scope>NUCLEOTIDE SEQUENCE</scope>
</reference>
<dbReference type="EMBL" id="UIDG01000419">
    <property type="protein sequence ID" value="SUS07631.1"/>
    <property type="molecule type" value="Genomic_DNA"/>
</dbReference>
<organism evidence="1">
    <name type="scientific">metagenome</name>
    <dbReference type="NCBI Taxonomy" id="256318"/>
    <lineage>
        <taxon>unclassified sequences</taxon>
        <taxon>metagenomes</taxon>
    </lineage>
</organism>
<sequence length="538" mass="56789">MMTRICTKRFGLAALLAGTALSSSALAAPIDWVAVANSNDMMPGSTAKFNSFNQPSISGNAACTVVFRARSKGPGQPVRGIYFRALCSQSANRLVRLKAVGDLVPQPNNTGARFNEFPAFPRIDMTSGMIATRGQSQPVWRYTLPDNTETRTGTSGIYVKPFRSVLTGASQLGAVRGFEEFEVPGAVPGTRFDQFPGAPSATARTVIAFKGNYTEGSESRTGVFYRNVSAGGGSAPVQLVANSLTRIPGKSTVFGSTAPPSAANGKMVFLGVDNEEMPTMGGIYQATMKVAATTPQPAPALRTLVKIGGPVPGVTGAAFTRLGEGMSYTGRYVGYWGAWGTETRDIKLQCPTDGNQALIDFCNSQYPDGFETSVPVNQGIFVRDTWTSKNMLISRTKAEGNFLDFLYWVFSGRPPGAGGGEDDDLEPARWRSSAFTAVSVRPSDGNVATAFKGTKNNGAPVGIYVRSTPTASIIPILEEGVDATTVDAEAPAGADVVTVGIERDGFRKCRLALAVGMLDSVTSESWAGIYVTGDACGR</sequence>
<accession>A0A380TIV2</accession>
<protein>
    <submittedName>
        <fullName evidence="1">Uncharacterized protein</fullName>
    </submittedName>
</protein>
<dbReference type="AlphaFoldDB" id="A0A380TIV2"/>
<name>A0A380TIV2_9ZZZZ</name>
<gene>
    <name evidence="1" type="ORF">DF3PB_4760002</name>
</gene>
<proteinExistence type="predicted"/>